<dbReference type="Pfam" id="PF00069">
    <property type="entry name" value="Pkinase"/>
    <property type="match status" value="1"/>
</dbReference>
<comment type="catalytic activity">
    <reaction evidence="8">
        <text>L-seryl-[protein] + ATP = O-phospho-L-seryl-[protein] + ADP + H(+)</text>
        <dbReference type="Rhea" id="RHEA:17989"/>
        <dbReference type="Rhea" id="RHEA-COMP:9863"/>
        <dbReference type="Rhea" id="RHEA-COMP:11604"/>
        <dbReference type="ChEBI" id="CHEBI:15378"/>
        <dbReference type="ChEBI" id="CHEBI:29999"/>
        <dbReference type="ChEBI" id="CHEBI:30616"/>
        <dbReference type="ChEBI" id="CHEBI:83421"/>
        <dbReference type="ChEBI" id="CHEBI:456216"/>
        <dbReference type="EC" id="2.7.11.1"/>
    </reaction>
</comment>
<dbReference type="EC" id="2.7.11.1" evidence="1"/>
<dbReference type="PROSITE" id="PS50011">
    <property type="entry name" value="PROTEIN_KINASE_DOM"/>
    <property type="match status" value="1"/>
</dbReference>
<dbReference type="InterPro" id="IPR011009">
    <property type="entry name" value="Kinase-like_dom_sf"/>
</dbReference>
<feature type="domain" description="Protein kinase" evidence="9">
    <location>
        <begin position="230"/>
        <end position="589"/>
    </location>
</feature>
<evidence type="ECO:0000256" key="5">
    <source>
        <dbReference type="ARBA" id="ARBA00022777"/>
    </source>
</evidence>
<dbReference type="InterPro" id="IPR007822">
    <property type="entry name" value="LANC-like"/>
</dbReference>
<dbReference type="InterPro" id="IPR057929">
    <property type="entry name" value="RamC_N"/>
</dbReference>
<organism evidence="10 11">
    <name type="scientific">Streptomyces flavotricini</name>
    <dbReference type="NCBI Taxonomy" id="66888"/>
    <lineage>
        <taxon>Bacteria</taxon>
        <taxon>Bacillati</taxon>
        <taxon>Actinomycetota</taxon>
        <taxon>Actinomycetes</taxon>
        <taxon>Kitasatosporales</taxon>
        <taxon>Streptomycetaceae</taxon>
        <taxon>Streptomyces</taxon>
    </lineage>
</organism>
<comment type="caution">
    <text evidence="10">The sequence shown here is derived from an EMBL/GenBank/DDBJ whole genome shotgun (WGS) entry which is preliminary data.</text>
</comment>
<dbReference type="InterPro" id="IPR000719">
    <property type="entry name" value="Prot_kinase_dom"/>
</dbReference>
<keyword evidence="4" id="KW-0547">Nucleotide-binding</keyword>
<evidence type="ECO:0000256" key="2">
    <source>
        <dbReference type="ARBA" id="ARBA00022527"/>
    </source>
</evidence>
<dbReference type="InterPro" id="IPR058053">
    <property type="entry name" value="RamC_C"/>
</dbReference>
<dbReference type="RefSeq" id="WP_229343549.1">
    <property type="nucleotide sequence ID" value="NZ_JAINUL010000001.1"/>
</dbReference>
<dbReference type="SMART" id="SM01260">
    <property type="entry name" value="LANC_like"/>
    <property type="match status" value="1"/>
</dbReference>
<dbReference type="InterPro" id="IPR012341">
    <property type="entry name" value="6hp_glycosidase-like_sf"/>
</dbReference>
<evidence type="ECO:0000256" key="8">
    <source>
        <dbReference type="ARBA" id="ARBA00048679"/>
    </source>
</evidence>
<keyword evidence="11" id="KW-1185">Reference proteome</keyword>
<accession>A0ABS8EGD1</accession>
<dbReference type="SUPFAM" id="SSF158745">
    <property type="entry name" value="LanC-like"/>
    <property type="match status" value="1"/>
</dbReference>
<keyword evidence="3" id="KW-0808">Transferase</keyword>
<evidence type="ECO:0000256" key="3">
    <source>
        <dbReference type="ARBA" id="ARBA00022679"/>
    </source>
</evidence>
<keyword evidence="2" id="KW-0723">Serine/threonine-protein kinase</keyword>
<evidence type="ECO:0000256" key="7">
    <source>
        <dbReference type="ARBA" id="ARBA00047899"/>
    </source>
</evidence>
<dbReference type="EMBL" id="JAINUL010000001">
    <property type="protein sequence ID" value="MCC0100211.1"/>
    <property type="molecule type" value="Genomic_DNA"/>
</dbReference>
<dbReference type="Gene3D" id="1.10.510.10">
    <property type="entry name" value="Transferase(Phosphotransferase) domain 1"/>
    <property type="match status" value="1"/>
</dbReference>
<gene>
    <name evidence="10" type="primary">lanKC</name>
    <name evidence="10" type="ORF">K7B10_36635</name>
</gene>
<sequence>MELVEKANHLAYCRADVQFYDHPPASRAGSPFPATGRPAPAGWRRVQAGNWVYLSPCDARLPEQGWKVHVSVTACDAAEVIDKVWDYCVSRSVTFKFLPDSRVHQSTNSKYAPRGGSGKLITVYPVDAAALRKVLDDLDAVLGTYRGPYILSDLRWRQGPLYVRYGGFARRECLSEAGERTPAVVRPDGVLVPDERTPAFRVPAWAPVPDFIAEQMNAGRGGEDEPVLPYSIEKALHYSNGGGIYLATDNATGRRVVLREARPMAGLDGAGDDAVVRLDREAATLRRLSHLDCVPALLNTFTAWEHHFLVQEYIEGRTLQQFVATANPLTVPGRDAKQRQEYADTVLDVLDQLEGILKAVHATGTVFGDLSPGNVMLRPDGRVALIDFEIAYRPGTQDPEPSIATPGFVAPHATGFDRDRYALDSLRLALLLPLTTMLDLDPARAGQLAEAAAGLFPLPAAWSERVRRSLTPPGVTAPSGRKEAALFAAAADDPASPPARELTQALAAAIEASATPERTDRLFPGEPTALYDGGYTLAHGASGILYALTAAGHRTDPEHHEWLWQATHRDVEHRPGLYDGLHGAAHTLSLLGRHDQAVDVLDRATALTTEATPSGLYEGLAGIGLNLRHLARALDMPGLQTRALETGERLAARLAGAGRVPAGRVGLMRGWSGPAVFFVGLYEDTKESRYLDLARQAVRLDLERFHDAVAAKDPAGPPPTLGSGSAGIAVALAGYLRHRPGDALTETLEALHTALDLDFTAYSGLVAGRSGLAATLAHNGVTERHPHLADALTGHVRDLAWHALPYAGGIATIGAQNMRLSMDLATGTAGVLHALHTVAGRLPVLPLIPRPCEREERL</sequence>
<evidence type="ECO:0000256" key="4">
    <source>
        <dbReference type="ARBA" id="ARBA00022741"/>
    </source>
</evidence>
<name>A0ABS8EGD1_9ACTN</name>
<evidence type="ECO:0000313" key="11">
    <source>
        <dbReference type="Proteomes" id="UP001520654"/>
    </source>
</evidence>
<evidence type="ECO:0000313" key="10">
    <source>
        <dbReference type="EMBL" id="MCC0100211.1"/>
    </source>
</evidence>
<dbReference type="CDD" id="cd04791">
    <property type="entry name" value="LanC_SerThrkinase"/>
    <property type="match status" value="1"/>
</dbReference>
<keyword evidence="6" id="KW-0067">ATP-binding</keyword>
<dbReference type="Gene3D" id="1.50.10.10">
    <property type="match status" value="1"/>
</dbReference>
<dbReference type="Pfam" id="PF25816">
    <property type="entry name" value="RamC_N"/>
    <property type="match status" value="1"/>
</dbReference>
<evidence type="ECO:0000256" key="1">
    <source>
        <dbReference type="ARBA" id="ARBA00012513"/>
    </source>
</evidence>
<comment type="catalytic activity">
    <reaction evidence="7">
        <text>L-threonyl-[protein] + ATP = O-phospho-L-threonyl-[protein] + ADP + H(+)</text>
        <dbReference type="Rhea" id="RHEA:46608"/>
        <dbReference type="Rhea" id="RHEA-COMP:11060"/>
        <dbReference type="Rhea" id="RHEA-COMP:11605"/>
        <dbReference type="ChEBI" id="CHEBI:15378"/>
        <dbReference type="ChEBI" id="CHEBI:30013"/>
        <dbReference type="ChEBI" id="CHEBI:30616"/>
        <dbReference type="ChEBI" id="CHEBI:61977"/>
        <dbReference type="ChEBI" id="CHEBI:456216"/>
        <dbReference type="EC" id="2.7.11.1"/>
    </reaction>
</comment>
<evidence type="ECO:0000259" key="9">
    <source>
        <dbReference type="PROSITE" id="PS50011"/>
    </source>
</evidence>
<protein>
    <recommendedName>
        <fullName evidence="1">non-specific serine/threonine protein kinase</fullName>
        <ecNumber evidence="1">2.7.11.1</ecNumber>
    </recommendedName>
</protein>
<dbReference type="NCBIfam" id="NF038151">
    <property type="entry name" value="lanthi_synth_III"/>
    <property type="match status" value="1"/>
</dbReference>
<dbReference type="InterPro" id="IPR053524">
    <property type="entry name" value="Aerial_hyphae_peptide-synth"/>
</dbReference>
<dbReference type="PANTHER" id="PTHR24363">
    <property type="entry name" value="SERINE/THREONINE PROTEIN KINASE"/>
    <property type="match status" value="1"/>
</dbReference>
<keyword evidence="5" id="KW-0418">Kinase</keyword>
<proteinExistence type="predicted"/>
<dbReference type="SUPFAM" id="SSF56112">
    <property type="entry name" value="Protein kinase-like (PK-like)"/>
    <property type="match status" value="1"/>
</dbReference>
<evidence type="ECO:0000256" key="6">
    <source>
        <dbReference type="ARBA" id="ARBA00022840"/>
    </source>
</evidence>
<dbReference type="PANTHER" id="PTHR24363:SF0">
    <property type="entry name" value="SERINE_THREONINE KINASE LIKE DOMAIN CONTAINING 1"/>
    <property type="match status" value="1"/>
</dbReference>
<reference evidence="10 11" key="1">
    <citation type="submission" date="2021-08" db="EMBL/GenBank/DDBJ databases">
        <title>Genomic Architecture of Streptomyces flavotricini NGL1 and Streptomyces erythrochromogenes HMS4 With Differential Plant Beneficial attributes and laccase production capabilities.</title>
        <authorList>
            <person name="Salwan R."/>
            <person name="Kaur R."/>
            <person name="Sharma V."/>
        </authorList>
    </citation>
    <scope>NUCLEOTIDE SEQUENCE [LARGE SCALE GENOMIC DNA]</scope>
    <source>
        <strain evidence="10 11">NGL1</strain>
    </source>
</reference>
<dbReference type="Proteomes" id="UP001520654">
    <property type="component" value="Unassembled WGS sequence"/>
</dbReference>
<dbReference type="SMART" id="SM00220">
    <property type="entry name" value="S_TKc"/>
    <property type="match status" value="1"/>
</dbReference>